<dbReference type="Proteomes" id="UP000198896">
    <property type="component" value="Unassembled WGS sequence"/>
</dbReference>
<name>A0A1I2E2J4_9FIRM</name>
<proteinExistence type="predicted"/>
<keyword evidence="2" id="KW-1185">Reference proteome</keyword>
<evidence type="ECO:0000313" key="1">
    <source>
        <dbReference type="EMBL" id="SFE87152.1"/>
    </source>
</evidence>
<gene>
    <name evidence="1" type="ORF">SAMN05216245_1282</name>
</gene>
<reference evidence="1 2" key="1">
    <citation type="submission" date="2016-10" db="EMBL/GenBank/DDBJ databases">
        <authorList>
            <person name="de Groot N.N."/>
        </authorList>
    </citation>
    <scope>NUCLEOTIDE SEQUENCE [LARGE SCALE GENOMIC DNA]</scope>
    <source>
        <strain evidence="1 2">DSM 9236</strain>
    </source>
</reference>
<dbReference type="AlphaFoldDB" id="A0A1I2E2J4"/>
<organism evidence="1 2">
    <name type="scientific">Succiniclasticum ruminis DSM 9236</name>
    <dbReference type="NCBI Taxonomy" id="1123323"/>
    <lineage>
        <taxon>Bacteria</taxon>
        <taxon>Bacillati</taxon>
        <taxon>Bacillota</taxon>
        <taxon>Negativicutes</taxon>
        <taxon>Acidaminococcales</taxon>
        <taxon>Acidaminococcaceae</taxon>
        <taxon>Succiniclasticum</taxon>
    </lineage>
</organism>
<dbReference type="OrthoDB" id="9840226at2"/>
<dbReference type="STRING" id="1123323.SAMN05216245_1282"/>
<dbReference type="EMBL" id="FONL01000028">
    <property type="protein sequence ID" value="SFE87152.1"/>
    <property type="molecule type" value="Genomic_DNA"/>
</dbReference>
<accession>A0A1I2E2J4</accession>
<evidence type="ECO:0008006" key="3">
    <source>
        <dbReference type="Google" id="ProtNLM"/>
    </source>
</evidence>
<evidence type="ECO:0000313" key="2">
    <source>
        <dbReference type="Proteomes" id="UP000198896"/>
    </source>
</evidence>
<dbReference type="RefSeq" id="WP_093914306.1">
    <property type="nucleotide sequence ID" value="NZ_FONL01000028.1"/>
</dbReference>
<sequence length="92" mass="10017">MPFNLNSITKEMFEKAMQCKSADELIALAKAGGVELTKEEAEAYMAELADVELNEETLKKVAGDVCWDNCPTEGSCGHHVCGTVGWENFKGC</sequence>
<protein>
    <recommendedName>
        <fullName evidence="3">Nif11-like leader peptide domain-containing protein</fullName>
    </recommendedName>
</protein>